<dbReference type="Pfam" id="PF07727">
    <property type="entry name" value="RVT_2"/>
    <property type="match status" value="1"/>
</dbReference>
<dbReference type="InterPro" id="IPR043502">
    <property type="entry name" value="DNA/RNA_pol_sf"/>
</dbReference>
<name>A0A7T0BR72_DENNO</name>
<reference evidence="2" key="1">
    <citation type="submission" date="2019-12" db="EMBL/GenBank/DDBJ databases">
        <title>Characterization of key enzymes for biosynthesis of dendrobine in Dendrobium nobile.</title>
        <authorList>
            <person name="Zheng S."/>
            <person name="Chun Z."/>
            <person name="Hu Y."/>
            <person name="Zhao R."/>
        </authorList>
    </citation>
    <scope>NUCLEOTIDE SEQUENCE</scope>
</reference>
<dbReference type="EMBL" id="MN815102">
    <property type="protein sequence ID" value="QPJ58214.1"/>
    <property type="molecule type" value="mRNA"/>
</dbReference>
<evidence type="ECO:0000313" key="2">
    <source>
        <dbReference type="EMBL" id="QPJ58214.1"/>
    </source>
</evidence>
<protein>
    <recommendedName>
        <fullName evidence="1">Reverse transcriptase Ty1/copia-type domain-containing protein</fullName>
    </recommendedName>
</protein>
<dbReference type="SUPFAM" id="SSF56672">
    <property type="entry name" value="DNA/RNA polymerases"/>
    <property type="match status" value="1"/>
</dbReference>
<sequence length="204" mass="22899">MVYHSNSKILYILIYVDDILLIDNDQVTLDSLLTSLKSKFSMRHLGCLSHFLGVQVSTSPYGLHLNQTQHAQTILHKAGMENSKSVSTPSRPKSAADSINQPHFSVPVLYQQLAGSLQYLTLTRPNIAFAVQQVCQHMHTPLQTHFKQLKRLLWYVNGTLTYGLPLYRGSMDLHGYVDSDWAGDSQDRKSVSGYCNFLGNSLIS</sequence>
<accession>A0A7T0BR72</accession>
<feature type="domain" description="Reverse transcriptase Ty1/copia-type" evidence="1">
    <location>
        <begin position="5"/>
        <end position="90"/>
    </location>
</feature>
<evidence type="ECO:0000259" key="1">
    <source>
        <dbReference type="Pfam" id="PF07727"/>
    </source>
</evidence>
<dbReference type="PANTHER" id="PTHR11439:SF524">
    <property type="entry name" value="RNA-DIRECTED DNA POLYMERASE, PROTEIN KINASE RLK-PELLE-DLSV FAMILY"/>
    <property type="match status" value="1"/>
</dbReference>
<dbReference type="InterPro" id="IPR013103">
    <property type="entry name" value="RVT_2"/>
</dbReference>
<dbReference type="AlphaFoldDB" id="A0A7T0BR72"/>
<proteinExistence type="evidence at transcript level"/>
<organism evidence="2">
    <name type="scientific">Dendrobium nobile</name>
    <name type="common">Orchid</name>
    <dbReference type="NCBI Taxonomy" id="94219"/>
    <lineage>
        <taxon>Eukaryota</taxon>
        <taxon>Viridiplantae</taxon>
        <taxon>Streptophyta</taxon>
        <taxon>Embryophyta</taxon>
        <taxon>Tracheophyta</taxon>
        <taxon>Spermatophyta</taxon>
        <taxon>Magnoliopsida</taxon>
        <taxon>Liliopsida</taxon>
        <taxon>Asparagales</taxon>
        <taxon>Orchidaceae</taxon>
        <taxon>Epidendroideae</taxon>
        <taxon>Malaxideae</taxon>
        <taxon>Dendrobiinae</taxon>
        <taxon>Dendrobium</taxon>
    </lineage>
</organism>
<dbReference type="PANTHER" id="PTHR11439">
    <property type="entry name" value="GAG-POL-RELATED RETROTRANSPOSON"/>
    <property type="match status" value="1"/>
</dbReference>